<dbReference type="Gene3D" id="3.30.710.10">
    <property type="entry name" value="Potassium Channel Kv1.1, Chain A"/>
    <property type="match status" value="1"/>
</dbReference>
<gene>
    <name evidence="4" type="ORF">QJS04_geneDACA005899</name>
</gene>
<dbReference type="Proteomes" id="UP001179952">
    <property type="component" value="Unassembled WGS sequence"/>
</dbReference>
<evidence type="ECO:0000256" key="2">
    <source>
        <dbReference type="ARBA" id="ARBA00004906"/>
    </source>
</evidence>
<comment type="function">
    <text evidence="1">May act as a substrate-specific adapter of an E3 ubiquitin-protein ligase complex (CUL3-RBX1-BTB) which mediates the ubiquitination and subsequent proteasomal degradation of target proteins.</text>
</comment>
<evidence type="ECO:0000259" key="3">
    <source>
        <dbReference type="PROSITE" id="PS50097"/>
    </source>
</evidence>
<dbReference type="Gene3D" id="1.25.40.420">
    <property type="match status" value="1"/>
</dbReference>
<dbReference type="SUPFAM" id="SSF54695">
    <property type="entry name" value="POZ domain"/>
    <property type="match status" value="1"/>
</dbReference>
<dbReference type="InterPro" id="IPR011333">
    <property type="entry name" value="SKP1/BTB/POZ_sf"/>
</dbReference>
<dbReference type="AlphaFoldDB" id="A0AAV9B873"/>
<dbReference type="InterPro" id="IPR044784">
    <property type="entry name" value="At1g01640-like"/>
</dbReference>
<dbReference type="EMBL" id="JAUJYN010000005">
    <property type="protein sequence ID" value="KAK1272272.1"/>
    <property type="molecule type" value="Genomic_DNA"/>
</dbReference>
<organism evidence="4 5">
    <name type="scientific">Acorus gramineus</name>
    <name type="common">Dwarf sweet flag</name>
    <dbReference type="NCBI Taxonomy" id="55184"/>
    <lineage>
        <taxon>Eukaryota</taxon>
        <taxon>Viridiplantae</taxon>
        <taxon>Streptophyta</taxon>
        <taxon>Embryophyta</taxon>
        <taxon>Tracheophyta</taxon>
        <taxon>Spermatophyta</taxon>
        <taxon>Magnoliopsida</taxon>
        <taxon>Liliopsida</taxon>
        <taxon>Acoraceae</taxon>
        <taxon>Acorus</taxon>
    </lineage>
</organism>
<reference evidence="4" key="1">
    <citation type="journal article" date="2023" name="Nat. Commun.">
        <title>Diploid and tetraploid genomes of Acorus and the evolution of monocots.</title>
        <authorList>
            <person name="Ma L."/>
            <person name="Liu K.W."/>
            <person name="Li Z."/>
            <person name="Hsiao Y.Y."/>
            <person name="Qi Y."/>
            <person name="Fu T."/>
            <person name="Tang G.D."/>
            <person name="Zhang D."/>
            <person name="Sun W.H."/>
            <person name="Liu D.K."/>
            <person name="Li Y."/>
            <person name="Chen G.Z."/>
            <person name="Liu X.D."/>
            <person name="Liao X.Y."/>
            <person name="Jiang Y.T."/>
            <person name="Yu X."/>
            <person name="Hao Y."/>
            <person name="Huang J."/>
            <person name="Zhao X.W."/>
            <person name="Ke S."/>
            <person name="Chen Y.Y."/>
            <person name="Wu W.L."/>
            <person name="Hsu J.L."/>
            <person name="Lin Y.F."/>
            <person name="Huang M.D."/>
            <person name="Li C.Y."/>
            <person name="Huang L."/>
            <person name="Wang Z.W."/>
            <person name="Zhao X."/>
            <person name="Zhong W.Y."/>
            <person name="Peng D.H."/>
            <person name="Ahmad S."/>
            <person name="Lan S."/>
            <person name="Zhang J.S."/>
            <person name="Tsai W.C."/>
            <person name="Van de Peer Y."/>
            <person name="Liu Z.J."/>
        </authorList>
    </citation>
    <scope>NUCLEOTIDE SEQUENCE</scope>
    <source>
        <strain evidence="4">SCP</strain>
    </source>
</reference>
<dbReference type="Pfam" id="PF00651">
    <property type="entry name" value="BTB"/>
    <property type="match status" value="1"/>
</dbReference>
<proteinExistence type="predicted"/>
<dbReference type="PANTHER" id="PTHR47274">
    <property type="entry name" value="BTB/POZ DOMAIN CONTAINING PROTEIN, EXPRESSED-RELATED"/>
    <property type="match status" value="1"/>
</dbReference>
<accession>A0AAV9B873</accession>
<dbReference type="InterPro" id="IPR000210">
    <property type="entry name" value="BTB/POZ_dom"/>
</dbReference>
<name>A0AAV9B873_ACOGR</name>
<evidence type="ECO:0000313" key="4">
    <source>
        <dbReference type="EMBL" id="KAK1272272.1"/>
    </source>
</evidence>
<feature type="domain" description="BTB" evidence="3">
    <location>
        <begin position="98"/>
        <end position="167"/>
    </location>
</feature>
<dbReference type="CDD" id="cd14733">
    <property type="entry name" value="BACK"/>
    <property type="match status" value="1"/>
</dbReference>
<dbReference type="PANTHER" id="PTHR47274:SF1">
    <property type="entry name" value="BTB_POZ DOMAIN CONTAINING PROTEIN, EXPRESSED"/>
    <property type="match status" value="1"/>
</dbReference>
<sequence length="270" mass="29985">MDCCICSPVASVYRLPRNTICLSCYEGAKSIVAHLNNLESQVDTAPKESSGVSQSNSLKGLANVWVWMKKMMEMEEQMKEKLCFLEGFVSAFRDGAHTDIFLKAGNGPPIPSHKSLLATKSEIFKTMLECEDIKSGLTDTVTLPELTHAELRSLLEFLYAGSLPDPDADAHAGPLMLASDKYCVPFLRRFCECRMLGSLDPSNALDVLEVSDACSNHRLRERAMEVVVKHVEEIVFSDKYEAFALKNAHLCVDVARALVVQLKARKDKHT</sequence>
<evidence type="ECO:0000313" key="5">
    <source>
        <dbReference type="Proteomes" id="UP001179952"/>
    </source>
</evidence>
<reference evidence="4" key="2">
    <citation type="submission" date="2023-06" db="EMBL/GenBank/DDBJ databases">
        <authorList>
            <person name="Ma L."/>
            <person name="Liu K.-W."/>
            <person name="Li Z."/>
            <person name="Hsiao Y.-Y."/>
            <person name="Qi Y."/>
            <person name="Fu T."/>
            <person name="Tang G."/>
            <person name="Zhang D."/>
            <person name="Sun W.-H."/>
            <person name="Liu D.-K."/>
            <person name="Li Y."/>
            <person name="Chen G.-Z."/>
            <person name="Liu X.-D."/>
            <person name="Liao X.-Y."/>
            <person name="Jiang Y.-T."/>
            <person name="Yu X."/>
            <person name="Hao Y."/>
            <person name="Huang J."/>
            <person name="Zhao X.-W."/>
            <person name="Ke S."/>
            <person name="Chen Y.-Y."/>
            <person name="Wu W.-L."/>
            <person name="Hsu J.-L."/>
            <person name="Lin Y.-F."/>
            <person name="Huang M.-D."/>
            <person name="Li C.-Y."/>
            <person name="Huang L."/>
            <person name="Wang Z.-W."/>
            <person name="Zhao X."/>
            <person name="Zhong W.-Y."/>
            <person name="Peng D.-H."/>
            <person name="Ahmad S."/>
            <person name="Lan S."/>
            <person name="Zhang J.-S."/>
            <person name="Tsai W.-C."/>
            <person name="Van De Peer Y."/>
            <person name="Liu Z.-J."/>
        </authorList>
    </citation>
    <scope>NUCLEOTIDE SEQUENCE</scope>
    <source>
        <strain evidence="4">SCP</strain>
        <tissue evidence="4">Leaves</tissue>
    </source>
</reference>
<keyword evidence="5" id="KW-1185">Reference proteome</keyword>
<evidence type="ECO:0000256" key="1">
    <source>
        <dbReference type="ARBA" id="ARBA00002668"/>
    </source>
</evidence>
<comment type="caution">
    <text evidence="4">The sequence shown here is derived from an EMBL/GenBank/DDBJ whole genome shotgun (WGS) entry which is preliminary data.</text>
</comment>
<dbReference type="PROSITE" id="PS50097">
    <property type="entry name" value="BTB"/>
    <property type="match status" value="1"/>
</dbReference>
<comment type="pathway">
    <text evidence="2">Protein modification; protein ubiquitination.</text>
</comment>
<protein>
    <submittedName>
        <fullName evidence="4">BTB/POZ domain-containing protein</fullName>
    </submittedName>
</protein>
<dbReference type="SMART" id="SM00225">
    <property type="entry name" value="BTB"/>
    <property type="match status" value="1"/>
</dbReference>